<feature type="compositionally biased region" description="Polar residues" evidence="1">
    <location>
        <begin position="7"/>
        <end position="16"/>
    </location>
</feature>
<dbReference type="Proteomes" id="UP000023435">
    <property type="component" value="Unassembled WGS sequence"/>
</dbReference>
<evidence type="ECO:0000313" key="3">
    <source>
        <dbReference type="Proteomes" id="UP000023435"/>
    </source>
</evidence>
<dbReference type="EMBL" id="JAJA02000001">
    <property type="protein sequence ID" value="KWS06013.1"/>
    <property type="molecule type" value="Genomic_DNA"/>
</dbReference>
<organism evidence="2 3">
    <name type="scientific">Lysobacter capsici AZ78</name>
    <dbReference type="NCBI Taxonomy" id="1444315"/>
    <lineage>
        <taxon>Bacteria</taxon>
        <taxon>Pseudomonadati</taxon>
        <taxon>Pseudomonadota</taxon>
        <taxon>Gammaproteobacteria</taxon>
        <taxon>Lysobacterales</taxon>
        <taxon>Lysobacteraceae</taxon>
        <taxon>Lysobacter</taxon>
    </lineage>
</organism>
<comment type="caution">
    <text evidence="2">The sequence shown here is derived from an EMBL/GenBank/DDBJ whole genome shotgun (WGS) entry which is preliminary data.</text>
</comment>
<sequence>MRGLSRSGINKESFMQNPLIDPGPYRAVRDRRDRSCTPPLDDAFAGGERG</sequence>
<reference evidence="2 3" key="1">
    <citation type="journal article" date="2014" name="Genome Announc.">
        <title>Draft Genome Sequence of Lysobacter capsici AZ78, a Bacterium Antagonistic to Plant-Pathogenic Oomycetes.</title>
        <authorList>
            <person name="Puopolo G."/>
            <person name="Sonego P."/>
            <person name="Engelen K."/>
            <person name="Pertot I."/>
        </authorList>
    </citation>
    <scope>NUCLEOTIDE SEQUENCE [LARGE SCALE GENOMIC DNA]</scope>
    <source>
        <strain evidence="2 3">AZ78</strain>
    </source>
</reference>
<keyword evidence="3" id="KW-1185">Reference proteome</keyword>
<protein>
    <submittedName>
        <fullName evidence="2">Uncharacterized protein</fullName>
    </submittedName>
</protein>
<proteinExistence type="predicted"/>
<feature type="region of interest" description="Disordered" evidence="1">
    <location>
        <begin position="1"/>
        <end position="50"/>
    </location>
</feature>
<evidence type="ECO:0000256" key="1">
    <source>
        <dbReference type="SAM" id="MobiDB-lite"/>
    </source>
</evidence>
<name>A0A108UBC7_9GAMM</name>
<gene>
    <name evidence="2" type="ORF">AZ78_3567</name>
</gene>
<accession>A0A108UBC7</accession>
<dbReference type="AlphaFoldDB" id="A0A108UBC7"/>
<evidence type="ECO:0000313" key="2">
    <source>
        <dbReference type="EMBL" id="KWS06013.1"/>
    </source>
</evidence>